<comment type="subcellular location">
    <subcellularLocation>
        <location evidence="1">Cell membrane</location>
        <topology evidence="1">Multi-pass membrane protein</topology>
    </subcellularLocation>
</comment>
<evidence type="ECO:0000256" key="3">
    <source>
        <dbReference type="ARBA" id="ARBA00022448"/>
    </source>
</evidence>
<feature type="domain" description="Major facilitator superfamily (MFS) profile" evidence="9">
    <location>
        <begin position="1"/>
        <end position="440"/>
    </location>
</feature>
<sequence length="473" mass="48534">MKRFWLPLGLFAMVVIGSYDMLRGAAAPLMQADWRLGYEQLGSVFSLGSLGYLAGTLLSGYAVQRMWVRGLVVLGATVVVVGTGVIGLAHGFWSAAAGFAIVGVGTGALEIGTNAVIPAITPSATGQSRYFNWLHGFYGIGACGLPLAAGWILQATHAWRTVYGVLGCAVLAILVLAVARGRTGMAGGTTPAGEMGMTGATSVAESGPTGESARDRTPSAAGDPAPSGAGGRRTSAATASPAATGSVPAAATRTPWRDSVLWGFMLAIGVYVMAEVGLGTWLTTYLVEARGVSLSLASLCLSGFFLTFTAGRLAAPLWLHRVAPRRALLGALGVSLLALGTSWLPGTGTVAGVVLCGVILAGFGFSILFPTLTALASHTFSAQAGRVIGLMFTAGAIGSMSTNAMIGAVASRWGIQAGFSLIWGFLLAVLMMVWWMPDVHGQKAERNGEIVSGYPVGGSAESRRDACEDVARL</sequence>
<dbReference type="PANTHER" id="PTHR23514">
    <property type="entry name" value="BYPASS OF STOP CODON PROTEIN 6"/>
    <property type="match status" value="1"/>
</dbReference>
<dbReference type="GO" id="GO:0005886">
    <property type="term" value="C:plasma membrane"/>
    <property type="evidence" value="ECO:0007669"/>
    <property type="project" value="UniProtKB-SubCell"/>
</dbReference>
<feature type="transmembrane region" description="Helical" evidence="8">
    <location>
        <begin position="99"/>
        <end position="121"/>
    </location>
</feature>
<dbReference type="STRING" id="392015.SAMN05421543_12143"/>
<feature type="transmembrane region" description="Helical" evidence="8">
    <location>
        <begin position="70"/>
        <end position="93"/>
    </location>
</feature>
<dbReference type="Pfam" id="PF07690">
    <property type="entry name" value="MFS_1"/>
    <property type="match status" value="1"/>
</dbReference>
<protein>
    <submittedName>
        <fullName evidence="10">Fucose permease</fullName>
    </submittedName>
</protein>
<dbReference type="SUPFAM" id="SSF103473">
    <property type="entry name" value="MFS general substrate transporter"/>
    <property type="match status" value="1"/>
</dbReference>
<dbReference type="PANTHER" id="PTHR23514:SF3">
    <property type="entry name" value="BYPASS OF STOP CODON PROTEIN 6"/>
    <property type="match status" value="1"/>
</dbReference>
<dbReference type="Gene3D" id="1.20.1250.20">
    <property type="entry name" value="MFS general substrate transporter like domains"/>
    <property type="match status" value="2"/>
</dbReference>
<keyword evidence="6 8" id="KW-0472">Membrane</keyword>
<gene>
    <name evidence="10" type="ORF">SAMN05421543_12143</name>
</gene>
<dbReference type="OrthoDB" id="1674556at2"/>
<feature type="region of interest" description="Disordered" evidence="7">
    <location>
        <begin position="188"/>
        <end position="248"/>
    </location>
</feature>
<keyword evidence="4 8" id="KW-0812">Transmembrane</keyword>
<evidence type="ECO:0000256" key="5">
    <source>
        <dbReference type="ARBA" id="ARBA00022989"/>
    </source>
</evidence>
<evidence type="ECO:0000256" key="6">
    <source>
        <dbReference type="ARBA" id="ARBA00023136"/>
    </source>
</evidence>
<evidence type="ECO:0000256" key="1">
    <source>
        <dbReference type="ARBA" id="ARBA00004651"/>
    </source>
</evidence>
<keyword evidence="3" id="KW-0813">Transport</keyword>
<comment type="similarity">
    <text evidence="2">Belongs to the major facilitator superfamily.</text>
</comment>
<dbReference type="AlphaFoldDB" id="A0A1I7KZE3"/>
<evidence type="ECO:0000256" key="2">
    <source>
        <dbReference type="ARBA" id="ARBA00008335"/>
    </source>
</evidence>
<evidence type="ECO:0000256" key="4">
    <source>
        <dbReference type="ARBA" id="ARBA00022692"/>
    </source>
</evidence>
<dbReference type="InterPro" id="IPR020846">
    <property type="entry name" value="MFS_dom"/>
</dbReference>
<feature type="transmembrane region" description="Helical" evidence="8">
    <location>
        <begin position="415"/>
        <end position="436"/>
    </location>
</feature>
<proteinExistence type="inferred from homology"/>
<dbReference type="EMBL" id="FPBV01000021">
    <property type="protein sequence ID" value="SFV02656.1"/>
    <property type="molecule type" value="Genomic_DNA"/>
</dbReference>
<feature type="compositionally biased region" description="Low complexity" evidence="7">
    <location>
        <begin position="188"/>
        <end position="201"/>
    </location>
</feature>
<keyword evidence="11" id="KW-1185">Reference proteome</keyword>
<feature type="transmembrane region" description="Helical" evidence="8">
    <location>
        <begin position="260"/>
        <end position="282"/>
    </location>
</feature>
<feature type="transmembrane region" description="Helical" evidence="8">
    <location>
        <begin position="350"/>
        <end position="375"/>
    </location>
</feature>
<organism evidence="10 11">
    <name type="scientific">Alicyclobacillus macrosporangiidus</name>
    <dbReference type="NCBI Taxonomy" id="392015"/>
    <lineage>
        <taxon>Bacteria</taxon>
        <taxon>Bacillati</taxon>
        <taxon>Bacillota</taxon>
        <taxon>Bacilli</taxon>
        <taxon>Bacillales</taxon>
        <taxon>Alicyclobacillaceae</taxon>
        <taxon>Alicyclobacillus</taxon>
    </lineage>
</organism>
<dbReference type="PROSITE" id="PS50850">
    <property type="entry name" value="MFS"/>
    <property type="match status" value="1"/>
</dbReference>
<dbReference type="Proteomes" id="UP000183508">
    <property type="component" value="Unassembled WGS sequence"/>
</dbReference>
<feature type="transmembrane region" description="Helical" evidence="8">
    <location>
        <begin position="327"/>
        <end position="344"/>
    </location>
</feature>
<feature type="transmembrane region" description="Helical" evidence="8">
    <location>
        <begin position="41"/>
        <end position="63"/>
    </location>
</feature>
<dbReference type="InterPro" id="IPR051788">
    <property type="entry name" value="MFS_Transporter"/>
</dbReference>
<feature type="compositionally biased region" description="Low complexity" evidence="7">
    <location>
        <begin position="218"/>
        <end position="248"/>
    </location>
</feature>
<evidence type="ECO:0000313" key="10">
    <source>
        <dbReference type="EMBL" id="SFV02656.1"/>
    </source>
</evidence>
<dbReference type="InterPro" id="IPR036259">
    <property type="entry name" value="MFS_trans_sf"/>
</dbReference>
<accession>A0A1I7KZE3</accession>
<name>A0A1I7KZE3_9BACL</name>
<evidence type="ECO:0000256" key="7">
    <source>
        <dbReference type="SAM" id="MobiDB-lite"/>
    </source>
</evidence>
<evidence type="ECO:0000313" key="11">
    <source>
        <dbReference type="Proteomes" id="UP000183508"/>
    </source>
</evidence>
<feature type="transmembrane region" description="Helical" evidence="8">
    <location>
        <begin position="294"/>
        <end position="315"/>
    </location>
</feature>
<dbReference type="RefSeq" id="WP_074955323.1">
    <property type="nucleotide sequence ID" value="NZ_FPBV01000021.1"/>
</dbReference>
<reference evidence="11" key="1">
    <citation type="submission" date="2016-10" db="EMBL/GenBank/DDBJ databases">
        <authorList>
            <person name="Varghese N."/>
        </authorList>
    </citation>
    <scope>NUCLEOTIDE SEQUENCE [LARGE SCALE GENOMIC DNA]</scope>
    <source>
        <strain evidence="11">DSM 17980</strain>
    </source>
</reference>
<feature type="transmembrane region" description="Helical" evidence="8">
    <location>
        <begin position="133"/>
        <end position="153"/>
    </location>
</feature>
<feature type="transmembrane region" description="Helical" evidence="8">
    <location>
        <begin position="387"/>
        <end position="409"/>
    </location>
</feature>
<dbReference type="GO" id="GO:0022857">
    <property type="term" value="F:transmembrane transporter activity"/>
    <property type="evidence" value="ECO:0007669"/>
    <property type="project" value="InterPro"/>
</dbReference>
<evidence type="ECO:0000256" key="8">
    <source>
        <dbReference type="SAM" id="Phobius"/>
    </source>
</evidence>
<dbReference type="InterPro" id="IPR011701">
    <property type="entry name" value="MFS"/>
</dbReference>
<evidence type="ECO:0000259" key="9">
    <source>
        <dbReference type="PROSITE" id="PS50850"/>
    </source>
</evidence>
<keyword evidence="5 8" id="KW-1133">Transmembrane helix</keyword>
<feature type="transmembrane region" description="Helical" evidence="8">
    <location>
        <begin position="159"/>
        <end position="179"/>
    </location>
</feature>